<sequence length="369" mass="39728">MFSPGFIKFGILGEADPGWDKLIHPNVVGFRSSQQVAFQRICDAIQSSINLPSLAVLASQHARERSDRAIPSSSAEGDGSRHEHVLIDASSSRLPGAAADQDVDATLSHEPDWSAWGRHLRFLLKMTGYSIALSLFVGATGLGQRLEGFDLIELPGVSFRFISLVLFIALVVALVSPIARIIPLANGPRLAHWIRRAPRISVTTIIFAIPIILVTGGPSPYPQEAAPDREIVIEHTGQPDAQTAELPTRKTSTAAVVAPANDWSGRYDGTFDGATGRIDIVRTDEGRLSISIGMEGERCAGSVDAVVSPPEGNTIIIAKAPHEDGAYQESACRLSLRKQGERISIKEEEVCMNHHGMSCGFDGTADRVR</sequence>
<feature type="transmembrane region" description="Helical" evidence="1">
    <location>
        <begin position="161"/>
        <end position="179"/>
    </location>
</feature>
<name>A0A1T5FQJ8_9SPHN</name>
<evidence type="ECO:0000256" key="1">
    <source>
        <dbReference type="SAM" id="Phobius"/>
    </source>
</evidence>
<feature type="transmembrane region" description="Helical" evidence="1">
    <location>
        <begin position="122"/>
        <end position="141"/>
    </location>
</feature>
<dbReference type="AlphaFoldDB" id="A0A1T5FQJ8"/>
<keyword evidence="1" id="KW-0472">Membrane</keyword>
<keyword evidence="3" id="KW-1185">Reference proteome</keyword>
<dbReference type="Proteomes" id="UP000189818">
    <property type="component" value="Unassembled WGS sequence"/>
</dbReference>
<protein>
    <submittedName>
        <fullName evidence="2">Uncharacterized protein</fullName>
    </submittedName>
</protein>
<dbReference type="EMBL" id="FUYM01000010">
    <property type="protein sequence ID" value="SKB98458.1"/>
    <property type="molecule type" value="Genomic_DNA"/>
</dbReference>
<evidence type="ECO:0000313" key="3">
    <source>
        <dbReference type="Proteomes" id="UP000189818"/>
    </source>
</evidence>
<gene>
    <name evidence="2" type="ORF">SAMN06295920_110139</name>
</gene>
<accession>A0A1T5FQJ8</accession>
<proteinExistence type="predicted"/>
<organism evidence="2 3">
    <name type="scientific">Rhizorhabdus histidinilytica</name>
    <dbReference type="NCBI Taxonomy" id="439228"/>
    <lineage>
        <taxon>Bacteria</taxon>
        <taxon>Pseudomonadati</taxon>
        <taxon>Pseudomonadota</taxon>
        <taxon>Alphaproteobacteria</taxon>
        <taxon>Sphingomonadales</taxon>
        <taxon>Sphingomonadaceae</taxon>
        <taxon>Rhizorhabdus</taxon>
    </lineage>
</organism>
<evidence type="ECO:0000313" key="2">
    <source>
        <dbReference type="EMBL" id="SKB98458.1"/>
    </source>
</evidence>
<reference evidence="3" key="1">
    <citation type="submission" date="2017-02" db="EMBL/GenBank/DDBJ databases">
        <authorList>
            <person name="Varghese N."/>
            <person name="Submissions S."/>
        </authorList>
    </citation>
    <scope>NUCLEOTIDE SEQUENCE [LARGE SCALE GENOMIC DNA]</scope>
    <source>
        <strain evidence="3">UM2</strain>
    </source>
</reference>
<feature type="transmembrane region" description="Helical" evidence="1">
    <location>
        <begin position="200"/>
        <end position="221"/>
    </location>
</feature>
<keyword evidence="1" id="KW-1133">Transmembrane helix</keyword>
<keyword evidence="1" id="KW-0812">Transmembrane</keyword>